<keyword evidence="3" id="KW-0325">Glycoprotein</keyword>
<reference evidence="5" key="2">
    <citation type="submission" date="2020-09" db="EMBL/GenBank/DDBJ databases">
        <authorList>
            <person name="Sun Q."/>
            <person name="Sedlacek I."/>
        </authorList>
    </citation>
    <scope>NUCLEOTIDE SEQUENCE</scope>
    <source>
        <strain evidence="5">CCM 8711</strain>
    </source>
</reference>
<dbReference type="PANTHER" id="PTHR20961">
    <property type="entry name" value="GLYCOSYLTRANSFERASE"/>
    <property type="match status" value="1"/>
</dbReference>
<evidence type="ECO:0000256" key="1">
    <source>
        <dbReference type="ARBA" id="ARBA00022676"/>
    </source>
</evidence>
<gene>
    <name evidence="5" type="ORF">GCM10011425_34820</name>
</gene>
<evidence type="ECO:0000256" key="3">
    <source>
        <dbReference type="ARBA" id="ARBA00023180"/>
    </source>
</evidence>
<dbReference type="RefSeq" id="WP_188418383.1">
    <property type="nucleotide sequence ID" value="NZ_BMDO01000011.1"/>
</dbReference>
<name>A0A917JAQ3_9SPHI</name>
<keyword evidence="6" id="KW-1185">Reference proteome</keyword>
<dbReference type="InterPro" id="IPR007657">
    <property type="entry name" value="Glycosyltransferase_61"/>
</dbReference>
<evidence type="ECO:0000313" key="6">
    <source>
        <dbReference type="Proteomes" id="UP000662074"/>
    </source>
</evidence>
<keyword evidence="1" id="KW-0328">Glycosyltransferase</keyword>
<dbReference type="Proteomes" id="UP000662074">
    <property type="component" value="Unassembled WGS sequence"/>
</dbReference>
<dbReference type="InterPro" id="IPR049625">
    <property type="entry name" value="Glyco_transf_61_cat"/>
</dbReference>
<dbReference type="Pfam" id="PF04577">
    <property type="entry name" value="Glyco_transf_61"/>
    <property type="match status" value="1"/>
</dbReference>
<evidence type="ECO:0000313" key="5">
    <source>
        <dbReference type="EMBL" id="GGI52270.1"/>
    </source>
</evidence>
<dbReference type="AlphaFoldDB" id="A0A917JAQ3"/>
<protein>
    <recommendedName>
        <fullName evidence="4">Glycosyltransferase 61 catalytic domain-containing protein</fullName>
    </recommendedName>
</protein>
<sequence length="348" mass="41054">MNKKTWVSMPRNVTNQDLHVFESQLSYKSLYPKIKFIKNAFITNTGLVCSNKGFIKECCHYEWDQQPEVCFAQACEFYYDAKEDSRKLILFDDDETYLVAHNPWHHNYFHWLNEAIYRLWLVKEISDQMILLLPPKEKLSSFVLDTLEIFKFKDIIHIPDQKSVMVRTLCLPSQKPTMDRYNAVGLLDLNNMYLNRLIHKGIQANAPKDRVYISRKNARWRRIVNEDSVIELLTTFDFVVVDTEKLTFYQQVALFSNVKVLISSHGAGLTNMLFMRPGTTVFEFHKRKTNPIRHQNVLFWRMADAMGHNYYHQICEPTDHNEMFFTADISVDIDSLERCLNSIFSIHS</sequence>
<dbReference type="EMBL" id="BMDO01000011">
    <property type="protein sequence ID" value="GGI52270.1"/>
    <property type="molecule type" value="Genomic_DNA"/>
</dbReference>
<reference evidence="5" key="1">
    <citation type="journal article" date="2014" name="Int. J. Syst. Evol. Microbiol.">
        <title>Complete genome sequence of Corynebacterium casei LMG S-19264T (=DSM 44701T), isolated from a smear-ripened cheese.</title>
        <authorList>
            <consortium name="US DOE Joint Genome Institute (JGI-PGF)"/>
            <person name="Walter F."/>
            <person name="Albersmeier A."/>
            <person name="Kalinowski J."/>
            <person name="Ruckert C."/>
        </authorList>
    </citation>
    <scope>NUCLEOTIDE SEQUENCE</scope>
    <source>
        <strain evidence="5">CCM 8711</strain>
    </source>
</reference>
<comment type="caution">
    <text evidence="5">The sequence shown here is derived from an EMBL/GenBank/DDBJ whole genome shotgun (WGS) entry which is preliminary data.</text>
</comment>
<keyword evidence="2" id="KW-0808">Transferase</keyword>
<feature type="domain" description="Glycosyltransferase 61 catalytic" evidence="4">
    <location>
        <begin position="108"/>
        <end position="281"/>
    </location>
</feature>
<evidence type="ECO:0000256" key="2">
    <source>
        <dbReference type="ARBA" id="ARBA00022679"/>
    </source>
</evidence>
<proteinExistence type="predicted"/>
<organism evidence="5 6">
    <name type="scientific">Mucilaginibacter galii</name>
    <dbReference type="NCBI Taxonomy" id="2005073"/>
    <lineage>
        <taxon>Bacteria</taxon>
        <taxon>Pseudomonadati</taxon>
        <taxon>Bacteroidota</taxon>
        <taxon>Sphingobacteriia</taxon>
        <taxon>Sphingobacteriales</taxon>
        <taxon>Sphingobacteriaceae</taxon>
        <taxon>Mucilaginibacter</taxon>
    </lineage>
</organism>
<dbReference type="GO" id="GO:0016757">
    <property type="term" value="F:glycosyltransferase activity"/>
    <property type="evidence" value="ECO:0007669"/>
    <property type="project" value="UniProtKB-KW"/>
</dbReference>
<evidence type="ECO:0000259" key="4">
    <source>
        <dbReference type="Pfam" id="PF04577"/>
    </source>
</evidence>
<accession>A0A917JAQ3</accession>